<dbReference type="PANTHER" id="PTHR23026:SF90">
    <property type="entry name" value="IODOTYROSINE DEIODINASE 1"/>
    <property type="match status" value="1"/>
</dbReference>
<dbReference type="PANTHER" id="PTHR23026">
    <property type="entry name" value="NADPH NITROREDUCTASE"/>
    <property type="match status" value="1"/>
</dbReference>
<name>A0A0N9HU20_9BACT</name>
<organism evidence="5">
    <name type="scientific">uncultured bacterium 5E7</name>
    <dbReference type="NCBI Taxonomy" id="1701324"/>
    <lineage>
        <taxon>Bacteria</taxon>
        <taxon>environmental samples</taxon>
    </lineage>
</organism>
<dbReference type="EMBL" id="KT342855">
    <property type="protein sequence ID" value="ALG05226.1"/>
    <property type="molecule type" value="Genomic_DNA"/>
</dbReference>
<evidence type="ECO:0000259" key="4">
    <source>
        <dbReference type="Pfam" id="PF00881"/>
    </source>
</evidence>
<dbReference type="InterPro" id="IPR029479">
    <property type="entry name" value="Nitroreductase"/>
</dbReference>
<dbReference type="SUPFAM" id="SSF55469">
    <property type="entry name" value="FMN-dependent nitroreductase-like"/>
    <property type="match status" value="1"/>
</dbReference>
<keyword evidence="2" id="KW-0288">FMN</keyword>
<keyword evidence="3" id="KW-0560">Oxidoreductase</keyword>
<dbReference type="AlphaFoldDB" id="A0A0N9HU20"/>
<accession>A0A0N9HU20</accession>
<keyword evidence="1" id="KW-0285">Flavoprotein</keyword>
<dbReference type="Pfam" id="PF00881">
    <property type="entry name" value="Nitroreductase"/>
    <property type="match status" value="1"/>
</dbReference>
<reference evidence="5" key="1">
    <citation type="submission" date="2016-04" db="EMBL/GenBank/DDBJ databases">
        <title>Exploring the genomic information of specific uncultured soil bacteria through a new metagenomic library-based strategy.</title>
        <authorList>
            <person name="Liu Y."/>
            <person name="Zhang R."/>
        </authorList>
    </citation>
    <scope>NUCLEOTIDE SEQUENCE</scope>
</reference>
<evidence type="ECO:0000256" key="1">
    <source>
        <dbReference type="ARBA" id="ARBA00022630"/>
    </source>
</evidence>
<proteinExistence type="predicted"/>
<gene>
    <name evidence="5" type="primary">nfnB</name>
    <name evidence="5" type="ORF">5E7_005</name>
</gene>
<dbReference type="InterPro" id="IPR050627">
    <property type="entry name" value="Nitroreductase/BluB"/>
</dbReference>
<dbReference type="Gene3D" id="3.40.109.10">
    <property type="entry name" value="NADH Oxidase"/>
    <property type="match status" value="1"/>
</dbReference>
<dbReference type="InterPro" id="IPR000415">
    <property type="entry name" value="Nitroreductase-like"/>
</dbReference>
<evidence type="ECO:0000256" key="2">
    <source>
        <dbReference type="ARBA" id="ARBA00022643"/>
    </source>
</evidence>
<sequence>MDIEQFLELTRTRRSVRGFDTTRDVPDEYLAQMIEAARWAPSGGNGQPWHFIIVRDEADRAWNADLFEKQQEHKKEMERAVRGQVRMTGAGFRRAPVHVLVVGDPRVNESYPVRTMLEKSTRHFYSGLANATLQLMLAATCLGLAVQYVSDAGSPYMGTLLKVHYGIPNPLEVYELVPVGWTSVAPQPTPRRAPESMTHWDKFEPAKLLNDQQMHDFLWHDTRLGAYGKSQSAATAEMGMMQQ</sequence>
<evidence type="ECO:0000256" key="3">
    <source>
        <dbReference type="ARBA" id="ARBA00023002"/>
    </source>
</evidence>
<evidence type="ECO:0000313" key="5">
    <source>
        <dbReference type="EMBL" id="ALG05226.1"/>
    </source>
</evidence>
<protein>
    <submittedName>
        <fullName evidence="5">Nitroreductase</fullName>
    </submittedName>
</protein>
<feature type="domain" description="Nitroreductase" evidence="4">
    <location>
        <begin position="11"/>
        <end position="181"/>
    </location>
</feature>
<dbReference type="GO" id="GO:0016491">
    <property type="term" value="F:oxidoreductase activity"/>
    <property type="evidence" value="ECO:0007669"/>
    <property type="project" value="UniProtKB-KW"/>
</dbReference>